<gene>
    <name evidence="1" type="ORF">BCS92_02210</name>
    <name evidence="2" type="ORF">FC057_22555</name>
</gene>
<protein>
    <submittedName>
        <fullName evidence="1">Uncharacterized protein</fullName>
    </submittedName>
</protein>
<reference evidence="3" key="1">
    <citation type="submission" date="2016-07" db="EMBL/GenBank/DDBJ databases">
        <title>Nontailed viruses are major unrecognized killers of bacteria in the ocean.</title>
        <authorList>
            <person name="Kauffman K."/>
            <person name="Hussain F."/>
            <person name="Yang J."/>
            <person name="Arevalo P."/>
            <person name="Brown J."/>
            <person name="Cutler M."/>
            <person name="Kelly L."/>
            <person name="Polz M.F."/>
        </authorList>
    </citation>
    <scope>NUCLEOTIDE SEQUENCE [LARGE SCALE GENOMIC DNA]</scope>
    <source>
        <strain evidence="3">10N.222.48.A2</strain>
    </source>
</reference>
<dbReference type="EMBL" id="MDBP01000080">
    <property type="protein sequence ID" value="PMP09961.1"/>
    <property type="molecule type" value="Genomic_DNA"/>
</dbReference>
<evidence type="ECO:0000313" key="2">
    <source>
        <dbReference type="EMBL" id="TKG27972.1"/>
    </source>
</evidence>
<evidence type="ECO:0000313" key="4">
    <source>
        <dbReference type="Proteomes" id="UP000308018"/>
    </source>
</evidence>
<dbReference type="AlphaFoldDB" id="A0A2N7NCP2"/>
<dbReference type="RefSeq" id="WP_102258375.1">
    <property type="nucleotide sequence ID" value="NZ_MDBG01000002.1"/>
</dbReference>
<accession>A0A2N7NCP2</accession>
<dbReference type="Proteomes" id="UP000235579">
    <property type="component" value="Unassembled WGS sequence"/>
</dbReference>
<proteinExistence type="predicted"/>
<comment type="caution">
    <text evidence="1">The sequence shown here is derived from an EMBL/GenBank/DDBJ whole genome shotgun (WGS) entry which is preliminary data.</text>
</comment>
<name>A0A2N7NCP2_9VIBR</name>
<evidence type="ECO:0000313" key="3">
    <source>
        <dbReference type="Proteomes" id="UP000235579"/>
    </source>
</evidence>
<evidence type="ECO:0000313" key="1">
    <source>
        <dbReference type="EMBL" id="PMP09961.1"/>
    </source>
</evidence>
<reference evidence="1" key="3">
    <citation type="journal article" date="2018" name="Nature">
        <title>A major lineage of non-tailed dsDNA viruses as unrecognized killers of marine bacteria.</title>
        <authorList>
            <person name="Kauffman K.M."/>
            <person name="Hussain F.A."/>
            <person name="Yang J."/>
            <person name="Arevalo P."/>
            <person name="Brown J.M."/>
            <person name="Chang W.K."/>
            <person name="VanInsberghe D."/>
            <person name="Elsherbini J."/>
            <person name="Sharma R.S."/>
            <person name="Cutler M.B."/>
            <person name="Kelly L."/>
            <person name="Polz M.F."/>
        </authorList>
    </citation>
    <scope>NUCLEOTIDE SEQUENCE</scope>
    <source>
        <strain evidence="1">10N.222.48.A2</strain>
    </source>
</reference>
<organism evidence="1 3">
    <name type="scientific">Vibrio tasmaniensis</name>
    <dbReference type="NCBI Taxonomy" id="212663"/>
    <lineage>
        <taxon>Bacteria</taxon>
        <taxon>Pseudomonadati</taxon>
        <taxon>Pseudomonadota</taxon>
        <taxon>Gammaproteobacteria</taxon>
        <taxon>Vibrionales</taxon>
        <taxon>Vibrionaceae</taxon>
        <taxon>Vibrio</taxon>
    </lineage>
</organism>
<dbReference type="EMBL" id="SYVV01000043">
    <property type="protein sequence ID" value="TKG27972.1"/>
    <property type="molecule type" value="Genomic_DNA"/>
</dbReference>
<reference evidence="1" key="2">
    <citation type="submission" date="2016-07" db="EMBL/GenBank/DDBJ databases">
        <authorList>
            <person name="Wan K."/>
            <person name="Booth B."/>
            <person name="Spirohn K."/>
            <person name="Hao T."/>
            <person name="Hu Y."/>
            <person name="Calderwood M."/>
            <person name="Hill D."/>
            <person name="Mohr S."/>
            <person name="Vidal M."/>
            <person name="Celniker S."/>
            <person name="Perrimon N."/>
        </authorList>
    </citation>
    <scope>NUCLEOTIDE SEQUENCE</scope>
    <source>
        <strain evidence="1">10N.222.48.A2</strain>
    </source>
</reference>
<reference evidence="2 4" key="4">
    <citation type="submission" date="2019-04" db="EMBL/GenBank/DDBJ databases">
        <title>A reverse ecology approach based on a biological definition of microbial populations.</title>
        <authorList>
            <person name="Arevalo P."/>
            <person name="Vaninsberghe D."/>
            <person name="Elsherbini J."/>
            <person name="Gore J."/>
            <person name="Polz M."/>
        </authorList>
    </citation>
    <scope>NUCLEOTIDE SEQUENCE [LARGE SCALE GENOMIC DNA]</scope>
    <source>
        <strain evidence="2 4">10N.222.45.A8</strain>
    </source>
</reference>
<sequence length="337" mass="37418">MGLIAGGAIGGGVALVTPKTANAFSMPLSPEELMEQLIEQGGAILMRFLGYRFSSNFQDAFDRYTDNNKETTKEKNGDMAKNITQSYEATIFKMTELMNHEISLDLYTPSTACANGELSKANNRLNKAIGSATPKARNTIHEYFEIKSENLSEAIFYRNKTFSTLLNSQGEPEFKELEKLIGVSHFDDTKRAEQEIAALIGDRPSYEDSTSNLDAIVNQSDQIKENIVIDALMGIFIQRIASSNVPVEFRKSLSSELNKMYPNSKLSSIELLHLETLSLSSNELFNNAVSNSPSLTTAIQYYNPIQAVENKIQVERLKIAELRNLVKSSSKLESENG</sequence>
<dbReference type="Proteomes" id="UP000308018">
    <property type="component" value="Unassembled WGS sequence"/>
</dbReference>